<dbReference type="EMBL" id="NEVH01007393">
    <property type="protein sequence ID" value="PNF35985.1"/>
    <property type="molecule type" value="Genomic_DNA"/>
</dbReference>
<dbReference type="InParanoid" id="A0A2J7R575"/>
<dbReference type="AlphaFoldDB" id="A0A2J7R575"/>
<comment type="caution">
    <text evidence="1">The sequence shown here is derived from an EMBL/GenBank/DDBJ whole genome shotgun (WGS) entry which is preliminary data.</text>
</comment>
<accession>A0A2J7R575</accession>
<organism evidence="1 2">
    <name type="scientific">Cryptotermes secundus</name>
    <dbReference type="NCBI Taxonomy" id="105785"/>
    <lineage>
        <taxon>Eukaryota</taxon>
        <taxon>Metazoa</taxon>
        <taxon>Ecdysozoa</taxon>
        <taxon>Arthropoda</taxon>
        <taxon>Hexapoda</taxon>
        <taxon>Insecta</taxon>
        <taxon>Pterygota</taxon>
        <taxon>Neoptera</taxon>
        <taxon>Polyneoptera</taxon>
        <taxon>Dictyoptera</taxon>
        <taxon>Blattodea</taxon>
        <taxon>Blattoidea</taxon>
        <taxon>Termitoidae</taxon>
        <taxon>Kalotermitidae</taxon>
        <taxon>Cryptotermitinae</taxon>
        <taxon>Cryptotermes</taxon>
    </lineage>
</organism>
<protein>
    <submittedName>
        <fullName evidence="1">Uncharacterized protein</fullName>
    </submittedName>
</protein>
<reference evidence="1 2" key="1">
    <citation type="submission" date="2017-12" db="EMBL/GenBank/DDBJ databases">
        <title>Hemimetabolous genomes reveal molecular basis of termite eusociality.</title>
        <authorList>
            <person name="Harrison M.C."/>
            <person name="Jongepier E."/>
            <person name="Robertson H.M."/>
            <person name="Arning N."/>
            <person name="Bitard-Feildel T."/>
            <person name="Chao H."/>
            <person name="Childers C.P."/>
            <person name="Dinh H."/>
            <person name="Doddapaneni H."/>
            <person name="Dugan S."/>
            <person name="Gowin J."/>
            <person name="Greiner C."/>
            <person name="Han Y."/>
            <person name="Hu H."/>
            <person name="Hughes D.S.T."/>
            <person name="Huylmans A.-K."/>
            <person name="Kemena C."/>
            <person name="Kremer L.P.M."/>
            <person name="Lee S.L."/>
            <person name="Lopez-Ezquerra A."/>
            <person name="Mallet L."/>
            <person name="Monroy-Kuhn J.M."/>
            <person name="Moser A."/>
            <person name="Murali S.C."/>
            <person name="Muzny D.M."/>
            <person name="Otani S."/>
            <person name="Piulachs M.-D."/>
            <person name="Poelchau M."/>
            <person name="Qu J."/>
            <person name="Schaub F."/>
            <person name="Wada-Katsumata A."/>
            <person name="Worley K.C."/>
            <person name="Xie Q."/>
            <person name="Ylla G."/>
            <person name="Poulsen M."/>
            <person name="Gibbs R.A."/>
            <person name="Schal C."/>
            <person name="Richards S."/>
            <person name="Belles X."/>
            <person name="Korb J."/>
            <person name="Bornberg-Bauer E."/>
        </authorList>
    </citation>
    <scope>NUCLEOTIDE SEQUENCE [LARGE SCALE GENOMIC DNA]</scope>
    <source>
        <tissue evidence="1">Whole body</tissue>
    </source>
</reference>
<sequence>MTAPKAALRFVLQVESDFYKITYICFDDIQLKSLYSNFTFVSGIGGFQVGFPRPSFIQDDFYPEISVDNLYTRNVPFLSSAELADKYIHVSNLQDYLICNDVHSKISWLQWNQTSIEKGYSLSCDVDEFRSTVSTLPEFSVSGLLIYVNICSSCSL</sequence>
<dbReference type="Proteomes" id="UP000235965">
    <property type="component" value="Unassembled WGS sequence"/>
</dbReference>
<proteinExistence type="predicted"/>
<evidence type="ECO:0000313" key="1">
    <source>
        <dbReference type="EMBL" id="PNF35985.1"/>
    </source>
</evidence>
<name>A0A2J7R575_9NEOP</name>
<evidence type="ECO:0000313" key="2">
    <source>
        <dbReference type="Proteomes" id="UP000235965"/>
    </source>
</evidence>
<gene>
    <name evidence="1" type="ORF">B7P43_G02285</name>
</gene>
<dbReference type="STRING" id="105785.A0A2J7R575"/>
<dbReference type="OrthoDB" id="5960141at2759"/>
<keyword evidence="2" id="KW-1185">Reference proteome</keyword>